<gene>
    <name evidence="2" type="ORF">NAEGRDRAFT_62043</name>
</gene>
<dbReference type="PANTHER" id="PTHR15323">
    <property type="entry name" value="D123 PROTEIN"/>
    <property type="match status" value="1"/>
</dbReference>
<dbReference type="OrthoDB" id="360540at2759"/>
<dbReference type="Pfam" id="PF07065">
    <property type="entry name" value="D123"/>
    <property type="match status" value="1"/>
</dbReference>
<name>D2UZS4_NAEGR</name>
<dbReference type="RefSeq" id="XP_002682729.1">
    <property type="nucleotide sequence ID" value="XM_002682683.1"/>
</dbReference>
<dbReference type="AlphaFoldDB" id="D2UZS4"/>
<sequence>MVAITMAYQRLHLGEDFTDLINKYLHNLKERLDQALLNETISYFVRCGPRSPKDSRGKLKHKPSLMVFTGGIPEISFSTQVLNLLIESERVFKDIHLYLENRTELLERNKYNFFVHLIPWRNFKKENELRCFFFKKNLVAITQYDVQLNYPFKGKENICVKIIQKLMNMHHGILKSVIPYENFVMDVEISTDTNSIYIIEFNPYGKDGTTGPVHFNWKQDENILFPETFNNDVHFRFSPHLTSRFEEIVIHSSNYSLDNFLIKPFPKHESKVISNFSLPKEVSESFLEFLQ</sequence>
<evidence type="ECO:0000256" key="1">
    <source>
        <dbReference type="ARBA" id="ARBA00011047"/>
    </source>
</evidence>
<dbReference type="VEuPathDB" id="AmoebaDB:NAEGRDRAFT_62043"/>
<comment type="similarity">
    <text evidence="1">Belongs to the CDC123 family.</text>
</comment>
<evidence type="ECO:0000313" key="3">
    <source>
        <dbReference type="Proteomes" id="UP000006671"/>
    </source>
</evidence>
<dbReference type="InterPro" id="IPR009772">
    <property type="entry name" value="CDC123"/>
</dbReference>
<accession>D2UZS4</accession>
<proteinExistence type="inferred from homology"/>
<dbReference type="GeneID" id="8858898"/>
<keyword evidence="3" id="KW-1185">Reference proteome</keyword>
<dbReference type="EMBL" id="GG738846">
    <property type="protein sequence ID" value="EFC49985.1"/>
    <property type="molecule type" value="Genomic_DNA"/>
</dbReference>
<dbReference type="Proteomes" id="UP000006671">
    <property type="component" value="Unassembled WGS sequence"/>
</dbReference>
<dbReference type="GO" id="GO:0005737">
    <property type="term" value="C:cytoplasm"/>
    <property type="evidence" value="ECO:0007669"/>
    <property type="project" value="TreeGrafter"/>
</dbReference>
<reference evidence="2 3" key="1">
    <citation type="journal article" date="2010" name="Cell">
        <title>The genome of Naegleria gruberi illuminates early eukaryotic versatility.</title>
        <authorList>
            <person name="Fritz-Laylin L.K."/>
            <person name="Prochnik S.E."/>
            <person name="Ginger M.L."/>
            <person name="Dacks J.B."/>
            <person name="Carpenter M.L."/>
            <person name="Field M.C."/>
            <person name="Kuo A."/>
            <person name="Paredez A."/>
            <person name="Chapman J."/>
            <person name="Pham J."/>
            <person name="Shu S."/>
            <person name="Neupane R."/>
            <person name="Cipriano M."/>
            <person name="Mancuso J."/>
            <person name="Tu H."/>
            <person name="Salamov A."/>
            <person name="Lindquist E."/>
            <person name="Shapiro H."/>
            <person name="Lucas S."/>
            <person name="Grigoriev I.V."/>
            <person name="Cande W.Z."/>
            <person name="Fulton C."/>
            <person name="Rokhsar D.S."/>
            <person name="Dawson S.C."/>
        </authorList>
    </citation>
    <scope>NUCLEOTIDE SEQUENCE [LARGE SCALE GENOMIC DNA]</scope>
    <source>
        <strain evidence="2 3">NEG-M</strain>
    </source>
</reference>
<protein>
    <submittedName>
        <fullName evidence="2">Predicted protein</fullName>
    </submittedName>
</protein>
<evidence type="ECO:0000313" key="2">
    <source>
        <dbReference type="EMBL" id="EFC49985.1"/>
    </source>
</evidence>
<dbReference type="InParanoid" id="D2UZS4"/>
<dbReference type="PANTHER" id="PTHR15323:SF6">
    <property type="entry name" value="CELL DIVISION CYCLE PROTEIN 123 HOMOLOG"/>
    <property type="match status" value="1"/>
</dbReference>
<dbReference type="KEGG" id="ngr:NAEGRDRAFT_62043"/>
<organism evidence="3">
    <name type="scientific">Naegleria gruberi</name>
    <name type="common">Amoeba</name>
    <dbReference type="NCBI Taxonomy" id="5762"/>
    <lineage>
        <taxon>Eukaryota</taxon>
        <taxon>Discoba</taxon>
        <taxon>Heterolobosea</taxon>
        <taxon>Tetramitia</taxon>
        <taxon>Eutetramitia</taxon>
        <taxon>Vahlkampfiidae</taxon>
        <taxon>Naegleria</taxon>
    </lineage>
</organism>